<evidence type="ECO:0000256" key="1">
    <source>
        <dbReference type="SAM" id="MobiDB-lite"/>
    </source>
</evidence>
<gene>
    <name evidence="2" type="ORF">AM593_00069</name>
</gene>
<reference evidence="2 3" key="1">
    <citation type="journal article" date="2016" name="PLoS ONE">
        <title>A First Insight into the Genome of the Filter-Feeder Mussel Mytilus galloprovincialis.</title>
        <authorList>
            <person name="Murgarella M."/>
            <person name="Puiu D."/>
            <person name="Novoa B."/>
            <person name="Figueras A."/>
            <person name="Posada D."/>
            <person name="Canchaya C."/>
        </authorList>
    </citation>
    <scope>NUCLEOTIDE SEQUENCE [LARGE SCALE GENOMIC DNA]</scope>
    <source>
        <tissue evidence="2">Muscle</tissue>
    </source>
</reference>
<dbReference type="AlphaFoldDB" id="A0A409V676"/>
<evidence type="ECO:0008006" key="4">
    <source>
        <dbReference type="Google" id="ProtNLM"/>
    </source>
</evidence>
<dbReference type="Proteomes" id="UP000266721">
    <property type="component" value="Unassembled WGS sequence"/>
</dbReference>
<accession>A0A409V676</accession>
<keyword evidence="3" id="KW-1185">Reference proteome</keyword>
<sequence>MCVYNGVAYRQGQQWYDGCDLVCRCEDAMKGFYRCQQRCKSYSNTPSYCTLVPDPKDPQCCTVPQCQLIPDNATPTPGIFTPPVPVFGSFTGSAPNPTPQPTPSPTMRLPNGEIVTITPQPGLPTQPAPTPQP</sequence>
<organism evidence="2 3">
    <name type="scientific">Mytilus galloprovincialis</name>
    <name type="common">Mediterranean mussel</name>
    <dbReference type="NCBI Taxonomy" id="29158"/>
    <lineage>
        <taxon>Eukaryota</taxon>
        <taxon>Metazoa</taxon>
        <taxon>Spiralia</taxon>
        <taxon>Lophotrochozoa</taxon>
        <taxon>Mollusca</taxon>
        <taxon>Bivalvia</taxon>
        <taxon>Autobranchia</taxon>
        <taxon>Pteriomorphia</taxon>
        <taxon>Mytilida</taxon>
        <taxon>Mytiloidea</taxon>
        <taxon>Mytilidae</taxon>
        <taxon>Mytilinae</taxon>
        <taxon>Mytilus</taxon>
    </lineage>
</organism>
<feature type="compositionally biased region" description="Pro residues" evidence="1">
    <location>
        <begin position="121"/>
        <end position="133"/>
    </location>
</feature>
<evidence type="ECO:0000313" key="2">
    <source>
        <dbReference type="EMBL" id="OPL07255.1"/>
    </source>
</evidence>
<evidence type="ECO:0000313" key="3">
    <source>
        <dbReference type="Proteomes" id="UP000266721"/>
    </source>
</evidence>
<name>A0A409V676_MYTGA</name>
<feature type="non-terminal residue" evidence="2">
    <location>
        <position position="133"/>
    </location>
</feature>
<feature type="non-terminal residue" evidence="2">
    <location>
        <position position="1"/>
    </location>
</feature>
<feature type="region of interest" description="Disordered" evidence="1">
    <location>
        <begin position="80"/>
        <end position="133"/>
    </location>
</feature>
<dbReference type="SMR" id="A0A409V676"/>
<dbReference type="EMBL" id="KV629116">
    <property type="protein sequence ID" value="OPL07255.1"/>
    <property type="molecule type" value="Genomic_DNA"/>
</dbReference>
<proteinExistence type="predicted"/>
<protein>
    <recommendedName>
        <fullName evidence="4">VWFC domain-containing protein</fullName>
    </recommendedName>
</protein>